<feature type="compositionally biased region" description="Low complexity" evidence="1">
    <location>
        <begin position="199"/>
        <end position="214"/>
    </location>
</feature>
<feature type="compositionally biased region" description="Polar residues" evidence="1">
    <location>
        <begin position="175"/>
        <end position="190"/>
    </location>
</feature>
<accession>A0AAE1PVX8</accession>
<dbReference type="AlphaFoldDB" id="A0AAE1PVX8"/>
<keyword evidence="3" id="KW-1185">Reference proteome</keyword>
<comment type="caution">
    <text evidence="2">The sequence shown here is derived from an EMBL/GenBank/DDBJ whole genome shotgun (WGS) entry which is preliminary data.</text>
</comment>
<gene>
    <name evidence="2" type="ORF">Pmani_014544</name>
</gene>
<protein>
    <submittedName>
        <fullName evidence="2">Uncharacterized protein</fullName>
    </submittedName>
</protein>
<feature type="compositionally biased region" description="Low complexity" evidence="1">
    <location>
        <begin position="159"/>
        <end position="174"/>
    </location>
</feature>
<evidence type="ECO:0000313" key="3">
    <source>
        <dbReference type="Proteomes" id="UP001292094"/>
    </source>
</evidence>
<organism evidence="2 3">
    <name type="scientific">Petrolisthes manimaculis</name>
    <dbReference type="NCBI Taxonomy" id="1843537"/>
    <lineage>
        <taxon>Eukaryota</taxon>
        <taxon>Metazoa</taxon>
        <taxon>Ecdysozoa</taxon>
        <taxon>Arthropoda</taxon>
        <taxon>Crustacea</taxon>
        <taxon>Multicrustacea</taxon>
        <taxon>Malacostraca</taxon>
        <taxon>Eumalacostraca</taxon>
        <taxon>Eucarida</taxon>
        <taxon>Decapoda</taxon>
        <taxon>Pleocyemata</taxon>
        <taxon>Anomura</taxon>
        <taxon>Galatheoidea</taxon>
        <taxon>Porcellanidae</taxon>
        <taxon>Petrolisthes</taxon>
    </lineage>
</organism>
<proteinExistence type="predicted"/>
<dbReference type="EMBL" id="JAWZYT010001238">
    <property type="protein sequence ID" value="KAK4314157.1"/>
    <property type="molecule type" value="Genomic_DNA"/>
</dbReference>
<dbReference type="Proteomes" id="UP001292094">
    <property type="component" value="Unassembled WGS sequence"/>
</dbReference>
<feature type="region of interest" description="Disordered" evidence="1">
    <location>
        <begin position="155"/>
        <end position="223"/>
    </location>
</feature>
<evidence type="ECO:0000313" key="2">
    <source>
        <dbReference type="EMBL" id="KAK4314157.1"/>
    </source>
</evidence>
<evidence type="ECO:0000256" key="1">
    <source>
        <dbReference type="SAM" id="MobiDB-lite"/>
    </source>
</evidence>
<name>A0AAE1PVX8_9EUCA</name>
<reference evidence="2" key="1">
    <citation type="submission" date="2023-11" db="EMBL/GenBank/DDBJ databases">
        <title>Genome assemblies of two species of porcelain crab, Petrolisthes cinctipes and Petrolisthes manimaculis (Anomura: Porcellanidae).</title>
        <authorList>
            <person name="Angst P."/>
        </authorList>
    </citation>
    <scope>NUCLEOTIDE SEQUENCE</scope>
    <source>
        <strain evidence="2">PB745_02</strain>
        <tissue evidence="2">Gill</tissue>
    </source>
</reference>
<sequence>MPRYGVGDTVTDTLTPLYHQHTQSIEEHTRYPRLLAKVEYIKLLTTTTTITSTSTDFHHTIFLTYEGCVPRDAPKVPECQSPDNIHRDGHSKENLPCIGRCFGRCQGQCGGGLCIGQCILSAPLGEMPPLRRARENDATLDDDVVQKGHNVRKMDTAQGDDNVTNTVTTQGTGNMQETPNTAQGTTNAQRFATAKDNTTESSQTTHTTTTTTTTRPVNNNTAGEDTVITLRTEERKGETEKQDRAGGIINCQLCLGFCDGFCTGKCDGFCFNP</sequence>